<keyword evidence="3" id="KW-1185">Reference proteome</keyword>
<dbReference type="GO" id="GO:0016787">
    <property type="term" value="F:hydrolase activity"/>
    <property type="evidence" value="ECO:0007669"/>
    <property type="project" value="UniProtKB-KW"/>
</dbReference>
<name>A0A552X155_9GAMM</name>
<dbReference type="OrthoDB" id="9781927at2"/>
<keyword evidence="1" id="KW-0472">Membrane</keyword>
<dbReference type="PANTHER" id="PTHR40031">
    <property type="entry name" value="HYPOTHETICAL MEMBRANE SPANNING PROTEIN"/>
    <property type="match status" value="1"/>
</dbReference>
<sequence length="359" mass="40777">MDPITHAAAGALAGSAVRRLLRLQRQPESNDPTIGRLDISQNQALFIGALAGLLPDMDILSYVISPLHYHAYWHGTYTHSLLLAPLWAGLFALLLIVIQRGLCSARARPSFSIIYWIGLAGIFSHIALDLITAWDVGIWLPLSQERVSFGLIFLVDLIFSASILLGLWAVYRQWKPWILICSLTFAMAWLGFAYVQKQEAIQIAHKTHPNLPQQLAAWPQPFSVFHWKLVTGGHDGFWQAHVRISNRAPLQWPLPLIQDTVDGFTPPHNLHWQFYPTAPNADAKRAWEHPAFSPVRDFKTYPIFMEQDALGCVWFTDLLYVIPEQTPPFVYGFCEHPDGRFTVERKPSVNLFNRRSIAR</sequence>
<evidence type="ECO:0000256" key="1">
    <source>
        <dbReference type="SAM" id="Phobius"/>
    </source>
</evidence>
<dbReference type="PANTHER" id="PTHR40031:SF1">
    <property type="entry name" value="MEMBRANE-BOUND METAL-DEPENDENT HYDROLASE"/>
    <property type="match status" value="1"/>
</dbReference>
<gene>
    <name evidence="2" type="ORF">FM042_06830</name>
</gene>
<feature type="transmembrane region" description="Helical" evidence="1">
    <location>
        <begin position="110"/>
        <end position="128"/>
    </location>
</feature>
<reference evidence="2 3" key="1">
    <citation type="submission" date="2019-07" db="EMBL/GenBank/DDBJ databases">
        <authorList>
            <person name="Yang M."/>
            <person name="Zhao D."/>
            <person name="Xiang H."/>
        </authorList>
    </citation>
    <scope>NUCLEOTIDE SEQUENCE [LARGE SCALE GENOMIC DNA]</scope>
    <source>
        <strain evidence="2 3">IM1326</strain>
    </source>
</reference>
<protein>
    <submittedName>
        <fullName evidence="2">Metal-dependent hydrolase</fullName>
    </submittedName>
</protein>
<feature type="transmembrane region" description="Helical" evidence="1">
    <location>
        <begin position="44"/>
        <end position="65"/>
    </location>
</feature>
<proteinExistence type="predicted"/>
<dbReference type="Proteomes" id="UP000320359">
    <property type="component" value="Unassembled WGS sequence"/>
</dbReference>
<keyword evidence="2" id="KW-0378">Hydrolase</keyword>
<dbReference type="RefSeq" id="WP_143235680.1">
    <property type="nucleotide sequence ID" value="NZ_VJWL01000002.1"/>
</dbReference>
<keyword evidence="1" id="KW-0812">Transmembrane</keyword>
<dbReference type="EMBL" id="VJWL01000002">
    <property type="protein sequence ID" value="TRW48695.1"/>
    <property type="molecule type" value="Genomic_DNA"/>
</dbReference>
<keyword evidence="1" id="KW-1133">Transmembrane helix</keyword>
<dbReference type="Pfam" id="PF04307">
    <property type="entry name" value="YdjM"/>
    <property type="match status" value="1"/>
</dbReference>
<dbReference type="InterPro" id="IPR007404">
    <property type="entry name" value="YdjM-like"/>
</dbReference>
<evidence type="ECO:0000313" key="3">
    <source>
        <dbReference type="Proteomes" id="UP000320359"/>
    </source>
</evidence>
<accession>A0A552X155</accession>
<feature type="transmembrane region" description="Helical" evidence="1">
    <location>
        <begin position="148"/>
        <end position="170"/>
    </location>
</feature>
<feature type="transmembrane region" description="Helical" evidence="1">
    <location>
        <begin position="177"/>
        <end position="195"/>
    </location>
</feature>
<comment type="caution">
    <text evidence="2">The sequence shown here is derived from an EMBL/GenBank/DDBJ whole genome shotgun (WGS) entry which is preliminary data.</text>
</comment>
<dbReference type="InterPro" id="IPR053170">
    <property type="entry name" value="Transcription_regulator"/>
</dbReference>
<evidence type="ECO:0000313" key="2">
    <source>
        <dbReference type="EMBL" id="TRW48695.1"/>
    </source>
</evidence>
<dbReference type="AlphaFoldDB" id="A0A552X155"/>
<organism evidence="2 3">
    <name type="scientific">Aliidiomarina halalkaliphila</name>
    <dbReference type="NCBI Taxonomy" id="2593535"/>
    <lineage>
        <taxon>Bacteria</taxon>
        <taxon>Pseudomonadati</taxon>
        <taxon>Pseudomonadota</taxon>
        <taxon>Gammaproteobacteria</taxon>
        <taxon>Alteromonadales</taxon>
        <taxon>Idiomarinaceae</taxon>
        <taxon>Aliidiomarina</taxon>
    </lineage>
</organism>
<feature type="transmembrane region" description="Helical" evidence="1">
    <location>
        <begin position="77"/>
        <end position="98"/>
    </location>
</feature>